<evidence type="ECO:0000259" key="2">
    <source>
        <dbReference type="PROSITE" id="PS50157"/>
    </source>
</evidence>
<protein>
    <recommendedName>
        <fullName evidence="2">C2H2-type domain-containing protein</fullName>
    </recommendedName>
</protein>
<reference evidence="3" key="1">
    <citation type="journal article" date="2020" name="Phytopathology">
        <title>Genome Sequence Resources of Colletotrichum truncatum, C. plurivorum, C. musicola, and C. sojae: Four Species Pathogenic to Soybean (Glycine max).</title>
        <authorList>
            <person name="Rogerio F."/>
            <person name="Boufleur T.R."/>
            <person name="Ciampi-Guillardi M."/>
            <person name="Sukno S.A."/>
            <person name="Thon M.R."/>
            <person name="Massola Junior N.S."/>
            <person name="Baroncelli R."/>
        </authorList>
    </citation>
    <scope>NUCLEOTIDE SEQUENCE</scope>
    <source>
        <strain evidence="3">LFN0074</strain>
    </source>
</reference>
<dbReference type="InterPro" id="IPR013087">
    <property type="entry name" value="Znf_C2H2_type"/>
</dbReference>
<organism evidence="3 4">
    <name type="scientific">Colletotrichum musicola</name>
    <dbReference type="NCBI Taxonomy" id="2175873"/>
    <lineage>
        <taxon>Eukaryota</taxon>
        <taxon>Fungi</taxon>
        <taxon>Dikarya</taxon>
        <taxon>Ascomycota</taxon>
        <taxon>Pezizomycotina</taxon>
        <taxon>Sordariomycetes</taxon>
        <taxon>Hypocreomycetidae</taxon>
        <taxon>Glomerellales</taxon>
        <taxon>Glomerellaceae</taxon>
        <taxon>Colletotrichum</taxon>
        <taxon>Colletotrichum orchidearum species complex</taxon>
    </lineage>
</organism>
<evidence type="ECO:0000256" key="1">
    <source>
        <dbReference type="PROSITE-ProRule" id="PRU00042"/>
    </source>
</evidence>
<proteinExistence type="predicted"/>
<dbReference type="OrthoDB" id="8922241at2759"/>
<dbReference type="Gene3D" id="3.30.160.60">
    <property type="entry name" value="Classic Zinc Finger"/>
    <property type="match status" value="1"/>
</dbReference>
<evidence type="ECO:0000313" key="4">
    <source>
        <dbReference type="Proteomes" id="UP000639643"/>
    </source>
</evidence>
<keyword evidence="1" id="KW-0862">Zinc</keyword>
<evidence type="ECO:0000313" key="3">
    <source>
        <dbReference type="EMBL" id="KAF6808560.1"/>
    </source>
</evidence>
<keyword evidence="4" id="KW-1185">Reference proteome</keyword>
<sequence length="239" mass="26547">MPTTLHPLHQFTAVENFIGILRPPIAASLTASLLSPYHHADTSSLPTGFNAALPEEPLPSIDSVGPVPHSTETTEGYHSEVSLSHLSPLPTDSTVLGPAAASLSWSNSSVDGTLAITPEVDGRRRKSRRSHNGSFYCERGCHSVFTSPKDLRRHYNSGAHVQPTSKKYRCRCDYSTTRKDHYRRHLRNISAGRTCNFSQPYFYCICEYPVVEIDSQRQIRHIDTCLEGRGRSGRPRGTT</sequence>
<keyword evidence="1" id="KW-0479">Metal-binding</keyword>
<dbReference type="EMBL" id="WIGM01000925">
    <property type="protein sequence ID" value="KAF6808560.1"/>
    <property type="molecule type" value="Genomic_DNA"/>
</dbReference>
<name>A0A8H6J9N5_9PEZI</name>
<dbReference type="Proteomes" id="UP000639643">
    <property type="component" value="Unassembled WGS sequence"/>
</dbReference>
<feature type="domain" description="C2H2-type" evidence="2">
    <location>
        <begin position="135"/>
        <end position="165"/>
    </location>
</feature>
<dbReference type="AlphaFoldDB" id="A0A8H6J9N5"/>
<dbReference type="PROSITE" id="PS00028">
    <property type="entry name" value="ZINC_FINGER_C2H2_1"/>
    <property type="match status" value="1"/>
</dbReference>
<comment type="caution">
    <text evidence="3">The sequence shown here is derived from an EMBL/GenBank/DDBJ whole genome shotgun (WGS) entry which is preliminary data.</text>
</comment>
<dbReference type="PROSITE" id="PS50157">
    <property type="entry name" value="ZINC_FINGER_C2H2_2"/>
    <property type="match status" value="1"/>
</dbReference>
<accession>A0A8H6J9N5</accession>
<gene>
    <name evidence="3" type="ORF">CMUS01_13868</name>
</gene>
<dbReference type="GO" id="GO:0008270">
    <property type="term" value="F:zinc ion binding"/>
    <property type="evidence" value="ECO:0007669"/>
    <property type="project" value="UniProtKB-KW"/>
</dbReference>
<keyword evidence="1" id="KW-0863">Zinc-finger</keyword>